<proteinExistence type="predicted"/>
<gene>
    <name evidence="1" type="ORF">SAMN05216188_107268</name>
</gene>
<dbReference type="STRING" id="402600.SAMN05216188_107268"/>
<accession>A0A1H9L6N3</accession>
<protein>
    <submittedName>
        <fullName evidence="1">Uncharacterized protein</fullName>
    </submittedName>
</protein>
<name>A0A1H9L6N3_9PSEU</name>
<evidence type="ECO:0000313" key="2">
    <source>
        <dbReference type="Proteomes" id="UP000199352"/>
    </source>
</evidence>
<reference evidence="2" key="1">
    <citation type="submission" date="2016-10" db="EMBL/GenBank/DDBJ databases">
        <authorList>
            <person name="Varghese N."/>
            <person name="Submissions S."/>
        </authorList>
    </citation>
    <scope>NUCLEOTIDE SEQUENCE [LARGE SCALE GENOMIC DNA]</scope>
    <source>
        <strain evidence="2">CGMCC 4.3525</strain>
    </source>
</reference>
<organism evidence="1 2">
    <name type="scientific">Lentzea xinjiangensis</name>
    <dbReference type="NCBI Taxonomy" id="402600"/>
    <lineage>
        <taxon>Bacteria</taxon>
        <taxon>Bacillati</taxon>
        <taxon>Actinomycetota</taxon>
        <taxon>Actinomycetes</taxon>
        <taxon>Pseudonocardiales</taxon>
        <taxon>Pseudonocardiaceae</taxon>
        <taxon>Lentzea</taxon>
    </lineage>
</organism>
<dbReference type="OrthoDB" id="3693646at2"/>
<sequence>MNLDGYSTWSVQITSDVRNAYDDTRARFDDALREVLVELRQELGHEPVFGLSLVQIPGDDPHWKQLKPDVVEVSEGLMRSRDVLAPLESVIRKLAQ</sequence>
<dbReference type="AlphaFoldDB" id="A0A1H9L6N3"/>
<evidence type="ECO:0000313" key="1">
    <source>
        <dbReference type="EMBL" id="SER06663.1"/>
    </source>
</evidence>
<keyword evidence="2" id="KW-1185">Reference proteome</keyword>
<dbReference type="EMBL" id="FOFR01000007">
    <property type="protein sequence ID" value="SER06663.1"/>
    <property type="molecule type" value="Genomic_DNA"/>
</dbReference>
<dbReference type="Proteomes" id="UP000199352">
    <property type="component" value="Unassembled WGS sequence"/>
</dbReference>
<dbReference type="RefSeq" id="WP_089952061.1">
    <property type="nucleotide sequence ID" value="NZ_FOFR01000007.1"/>
</dbReference>